<dbReference type="EMBL" id="JACOPF010000005">
    <property type="protein sequence ID" value="MBC5690484.1"/>
    <property type="molecule type" value="Genomic_DNA"/>
</dbReference>
<dbReference type="InterPro" id="IPR001387">
    <property type="entry name" value="Cro/C1-type_HTH"/>
</dbReference>
<evidence type="ECO:0000259" key="1">
    <source>
        <dbReference type="Pfam" id="PF13443"/>
    </source>
</evidence>
<proteinExistence type="predicted"/>
<dbReference type="InterPro" id="IPR010982">
    <property type="entry name" value="Lambda_DNA-bd_dom_sf"/>
</dbReference>
<name>A0A923LLL4_9FIRM</name>
<dbReference type="SUPFAM" id="SSF47413">
    <property type="entry name" value="lambda repressor-like DNA-binding domains"/>
    <property type="match status" value="1"/>
</dbReference>
<comment type="caution">
    <text evidence="2">The sequence shown here is derived from an EMBL/GenBank/DDBJ whole genome shotgun (WGS) entry which is preliminary data.</text>
</comment>
<evidence type="ECO:0000313" key="2">
    <source>
        <dbReference type="EMBL" id="MBC5690484.1"/>
    </source>
</evidence>
<accession>A0A923LLL4</accession>
<sequence>MDYGYLEFHIDEILKEKHISKNKICKDLDIPRSNFNRYCRSEFQRLDAGLICKLCYYLQIDVGSLITYHKGNATDDSV</sequence>
<dbReference type="AlphaFoldDB" id="A0A923LLL4"/>
<dbReference type="RefSeq" id="WP_186877133.1">
    <property type="nucleotide sequence ID" value="NZ_JACOPF010000005.1"/>
</dbReference>
<dbReference type="Pfam" id="PF13443">
    <property type="entry name" value="HTH_26"/>
    <property type="match status" value="1"/>
</dbReference>
<protein>
    <submittedName>
        <fullName evidence="2">Helix-turn-helix transcriptional regulator</fullName>
    </submittedName>
</protein>
<dbReference type="Gene3D" id="1.10.260.40">
    <property type="entry name" value="lambda repressor-like DNA-binding domains"/>
    <property type="match status" value="1"/>
</dbReference>
<reference evidence="2" key="1">
    <citation type="submission" date="2020-08" db="EMBL/GenBank/DDBJ databases">
        <title>Genome public.</title>
        <authorList>
            <person name="Liu C."/>
            <person name="Sun Q."/>
        </authorList>
    </citation>
    <scope>NUCLEOTIDE SEQUENCE</scope>
    <source>
        <strain evidence="2">NSJ-55</strain>
    </source>
</reference>
<dbReference type="GO" id="GO:0003677">
    <property type="term" value="F:DNA binding"/>
    <property type="evidence" value="ECO:0007669"/>
    <property type="project" value="InterPro"/>
</dbReference>
<evidence type="ECO:0000313" key="3">
    <source>
        <dbReference type="Proteomes" id="UP000652477"/>
    </source>
</evidence>
<keyword evidence="3" id="KW-1185">Reference proteome</keyword>
<dbReference type="Proteomes" id="UP000652477">
    <property type="component" value="Unassembled WGS sequence"/>
</dbReference>
<gene>
    <name evidence="2" type="ORF">H8S37_16350</name>
</gene>
<organism evidence="2 3">
    <name type="scientific">Mediterraneibacter hominis</name>
    <dbReference type="NCBI Taxonomy" id="2763054"/>
    <lineage>
        <taxon>Bacteria</taxon>
        <taxon>Bacillati</taxon>
        <taxon>Bacillota</taxon>
        <taxon>Clostridia</taxon>
        <taxon>Lachnospirales</taxon>
        <taxon>Lachnospiraceae</taxon>
        <taxon>Mediterraneibacter</taxon>
    </lineage>
</organism>
<feature type="domain" description="HTH cro/C1-type" evidence="1">
    <location>
        <begin position="9"/>
        <end position="69"/>
    </location>
</feature>